<proteinExistence type="predicted"/>
<comment type="caution">
    <text evidence="4">The sequence shown here is derived from an EMBL/GenBank/DDBJ whole genome shotgun (WGS) entry which is preliminary data.</text>
</comment>
<keyword evidence="1" id="KW-0596">Phosphopantetheine</keyword>
<protein>
    <submittedName>
        <fullName evidence="4">Acyl carrier protein</fullName>
    </submittedName>
</protein>
<dbReference type="Pfam" id="PF00550">
    <property type="entry name" value="PP-binding"/>
    <property type="match status" value="1"/>
</dbReference>
<name>A0ABV1JUQ2_9PSEU</name>
<evidence type="ECO:0000313" key="5">
    <source>
        <dbReference type="Proteomes" id="UP001464923"/>
    </source>
</evidence>
<gene>
    <name evidence="4" type="ORF">WHI96_12610</name>
</gene>
<dbReference type="PROSITE" id="PS50075">
    <property type="entry name" value="CARRIER"/>
    <property type="match status" value="1"/>
</dbReference>
<dbReference type="SUPFAM" id="SSF47336">
    <property type="entry name" value="ACP-like"/>
    <property type="match status" value="1"/>
</dbReference>
<evidence type="ECO:0000259" key="3">
    <source>
        <dbReference type="PROSITE" id="PS50075"/>
    </source>
</evidence>
<dbReference type="Gene3D" id="1.10.1200.10">
    <property type="entry name" value="ACP-like"/>
    <property type="match status" value="1"/>
</dbReference>
<feature type="domain" description="Carrier" evidence="3">
    <location>
        <begin position="6"/>
        <end position="83"/>
    </location>
</feature>
<dbReference type="SMART" id="SM00823">
    <property type="entry name" value="PKS_PP"/>
    <property type="match status" value="1"/>
</dbReference>
<keyword evidence="5" id="KW-1185">Reference proteome</keyword>
<dbReference type="InterPro" id="IPR009081">
    <property type="entry name" value="PP-bd_ACP"/>
</dbReference>
<sequence>MTPTVPDTAELSEWLAARVADYRELDAAEVDPDVPLAELGLDSVYALTLCGDIEDRWGIDAEPTLAWDHPTITALATHLHERLRTGPQA</sequence>
<dbReference type="InterPro" id="IPR020806">
    <property type="entry name" value="PKS_PP-bd"/>
</dbReference>
<dbReference type="RefSeq" id="WP_345648891.1">
    <property type="nucleotide sequence ID" value="NZ_BAABLY010000059.1"/>
</dbReference>
<reference evidence="4 5" key="1">
    <citation type="submission" date="2024-03" db="EMBL/GenBank/DDBJ databases">
        <title>Draft genome sequence of Pseudonocardia tropica JCM 19149.</title>
        <authorList>
            <person name="Butdee W."/>
            <person name="Duangmal K."/>
        </authorList>
    </citation>
    <scope>NUCLEOTIDE SEQUENCE [LARGE SCALE GENOMIC DNA]</scope>
    <source>
        <strain evidence="4 5">JCM 19149</strain>
    </source>
</reference>
<accession>A0ABV1JUQ2</accession>
<dbReference type="EMBL" id="JBEDNP010000006">
    <property type="protein sequence ID" value="MEQ3539670.1"/>
    <property type="molecule type" value="Genomic_DNA"/>
</dbReference>
<keyword evidence="2" id="KW-0597">Phosphoprotein</keyword>
<dbReference type="SMART" id="SM01294">
    <property type="entry name" value="PKS_PP_betabranch"/>
    <property type="match status" value="1"/>
</dbReference>
<evidence type="ECO:0000256" key="2">
    <source>
        <dbReference type="ARBA" id="ARBA00022553"/>
    </source>
</evidence>
<dbReference type="InterPro" id="IPR036736">
    <property type="entry name" value="ACP-like_sf"/>
</dbReference>
<organism evidence="4 5">
    <name type="scientific">Pseudonocardia tropica</name>
    <dbReference type="NCBI Taxonomy" id="681289"/>
    <lineage>
        <taxon>Bacteria</taxon>
        <taxon>Bacillati</taxon>
        <taxon>Actinomycetota</taxon>
        <taxon>Actinomycetes</taxon>
        <taxon>Pseudonocardiales</taxon>
        <taxon>Pseudonocardiaceae</taxon>
        <taxon>Pseudonocardia</taxon>
    </lineage>
</organism>
<dbReference type="Proteomes" id="UP001464923">
    <property type="component" value="Unassembled WGS sequence"/>
</dbReference>
<evidence type="ECO:0000313" key="4">
    <source>
        <dbReference type="EMBL" id="MEQ3539670.1"/>
    </source>
</evidence>
<evidence type="ECO:0000256" key="1">
    <source>
        <dbReference type="ARBA" id="ARBA00022450"/>
    </source>
</evidence>